<dbReference type="Proteomes" id="UP000036850">
    <property type="component" value="Unassembled WGS sequence"/>
</dbReference>
<organism evidence="3 9">
    <name type="scientific">Pseudoalteromonas rubra</name>
    <dbReference type="NCBI Taxonomy" id="43658"/>
    <lineage>
        <taxon>Bacteria</taxon>
        <taxon>Pseudomonadati</taxon>
        <taxon>Pseudomonadota</taxon>
        <taxon>Gammaproteobacteria</taxon>
        <taxon>Alteromonadales</taxon>
        <taxon>Pseudoalteromonadaceae</taxon>
        <taxon>Pseudoalteromonas</taxon>
    </lineage>
</organism>
<evidence type="ECO:0000313" key="4">
    <source>
        <dbReference type="EMBL" id="KNC68114.1"/>
    </source>
</evidence>
<reference evidence="10" key="2">
    <citation type="submission" date="2015-07" db="EMBL/GenBank/DDBJ databases">
        <title>Draft genome sequence of a Pseudoalteromonas rubra strain, OCN096, isolated from Kaneohe Bay, Oahu, Hawaii.</title>
        <authorList>
            <person name="Beurmann S."/>
            <person name="Ushijima B."/>
            <person name="Belcaid M."/>
            <person name="Callahan S.M."/>
            <person name="Aeby G.S."/>
        </authorList>
    </citation>
    <scope>NUCLEOTIDE SEQUENCE [LARGE SCALE GENOMIC DNA]</scope>
    <source>
        <strain evidence="10">OCN096</strain>
    </source>
</reference>
<dbReference type="EMBL" id="PNCI01000042">
    <property type="protein sequence ID" value="TMP26734.1"/>
    <property type="molecule type" value="Genomic_DNA"/>
</dbReference>
<evidence type="ECO:0000313" key="8">
    <source>
        <dbReference type="EMBL" id="TMP34802.1"/>
    </source>
</evidence>
<dbReference type="EMBL" id="JXYA01000036">
    <property type="protein sequence ID" value="KJZ07528.1"/>
    <property type="molecule type" value="Genomic_DNA"/>
</dbReference>
<keyword evidence="9" id="KW-1185">Reference proteome</keyword>
<reference evidence="5 13" key="9">
    <citation type="submission" date="2019-10" db="EMBL/GenBank/DDBJ databases">
        <title>Pseudoalteromonas rubra S4059.</title>
        <authorList>
            <person name="Paulsen S."/>
            <person name="Wang X."/>
        </authorList>
    </citation>
    <scope>NUCLEOTIDE SEQUENCE [LARGE SCALE GENOMIC DNA]</scope>
    <source>
        <strain evidence="5 13">S4059</strain>
    </source>
</reference>
<evidence type="ECO:0008006" key="16">
    <source>
        <dbReference type="Google" id="ProtNLM"/>
    </source>
</evidence>
<name>A0A0F4QIK4_9GAMM</name>
<dbReference type="Proteomes" id="UP000069015">
    <property type="component" value="Chromosome 1"/>
</dbReference>
<dbReference type="Proteomes" id="UP000310249">
    <property type="component" value="Unassembled WGS sequence"/>
</dbReference>
<evidence type="ECO:0000313" key="6">
    <source>
        <dbReference type="EMBL" id="RZM84887.1"/>
    </source>
</evidence>
<evidence type="ECO:0000313" key="7">
    <source>
        <dbReference type="EMBL" id="TMP26734.1"/>
    </source>
</evidence>
<dbReference type="EMBL" id="LFZX01000035">
    <property type="protein sequence ID" value="KNC68114.1"/>
    <property type="molecule type" value="Genomic_DNA"/>
</dbReference>
<dbReference type="EMBL" id="PNCJ01000027">
    <property type="protein sequence ID" value="TMP34802.1"/>
    <property type="molecule type" value="Genomic_DNA"/>
</dbReference>
<evidence type="ECO:0000313" key="15">
    <source>
        <dbReference type="Proteomes" id="UP000310249"/>
    </source>
</evidence>
<dbReference type="PATRIC" id="fig|43658.5.peg.3192"/>
<dbReference type="AlphaFoldDB" id="A0A0F4QIK4"/>
<evidence type="ECO:0000313" key="2">
    <source>
        <dbReference type="EMBL" id="ALU43519.1"/>
    </source>
</evidence>
<evidence type="ECO:0000256" key="1">
    <source>
        <dbReference type="SAM" id="Phobius"/>
    </source>
</evidence>
<dbReference type="EMBL" id="PPUZ01000004">
    <property type="protein sequence ID" value="RZM84887.1"/>
    <property type="molecule type" value="Genomic_DNA"/>
</dbReference>
<gene>
    <name evidence="4" type="ORF">AC626_06720</name>
    <name evidence="2" type="ORF">AT705_11525</name>
    <name evidence="6" type="ORF">C3B51_01815</name>
    <name evidence="8" type="ORF">CWB98_17565</name>
    <name evidence="7" type="ORF">CWB99_17910</name>
    <name evidence="5" type="ORF">CWC22_018920</name>
    <name evidence="3" type="ORF">TW77_15080</name>
</gene>
<evidence type="ECO:0000313" key="14">
    <source>
        <dbReference type="Proteomes" id="UP000306719"/>
    </source>
</evidence>
<evidence type="ECO:0000313" key="5">
    <source>
        <dbReference type="EMBL" id="QPB84944.1"/>
    </source>
</evidence>
<reference evidence="6 12" key="5">
    <citation type="submission" date="2018-01" db="EMBL/GenBank/DDBJ databases">
        <title>Co-occurrence of chitin degradation, pigmentation and bioactivity in marine Pseudoalteromonas.</title>
        <authorList>
            <person name="Paulsen S."/>
            <person name="Gram L."/>
            <person name="Machado H."/>
        </authorList>
    </citation>
    <scope>NUCLEOTIDE SEQUENCE [LARGE SCALE GENOMIC DNA]</scope>
    <source>
        <strain evidence="6 12">S1946</strain>
    </source>
</reference>
<accession>A0A0F4QIK4</accession>
<evidence type="ECO:0000313" key="3">
    <source>
        <dbReference type="EMBL" id="KJZ07528.1"/>
    </source>
</evidence>
<keyword evidence="1" id="KW-0812">Transmembrane</keyword>
<keyword evidence="1" id="KW-0472">Membrane</keyword>
<evidence type="ECO:0000313" key="10">
    <source>
        <dbReference type="Proteomes" id="UP000036850"/>
    </source>
</evidence>
<feature type="transmembrane region" description="Helical" evidence="1">
    <location>
        <begin position="12"/>
        <end position="35"/>
    </location>
</feature>
<dbReference type="Proteomes" id="UP000292345">
    <property type="component" value="Unassembled WGS sequence"/>
</dbReference>
<protein>
    <recommendedName>
        <fullName evidence="16">DUF3098 domain-containing protein</fullName>
    </recommendedName>
</protein>
<reference evidence="3 9" key="1">
    <citation type="journal article" date="2015" name="BMC Genomics">
        <title>Genome mining reveals unlocked bioactive potential of marine Gram-negative bacteria.</title>
        <authorList>
            <person name="Machado H."/>
            <person name="Sonnenschein E.C."/>
            <person name="Melchiorsen J."/>
            <person name="Gram L."/>
        </authorList>
    </citation>
    <scope>NUCLEOTIDE SEQUENCE [LARGE SCALE GENOMIC DNA]</scope>
    <source>
        <strain evidence="3 9">S2471</strain>
    </source>
</reference>
<evidence type="ECO:0000313" key="13">
    <source>
        <dbReference type="Proteomes" id="UP000305729"/>
    </source>
</evidence>
<dbReference type="EMBL" id="CP045429">
    <property type="protein sequence ID" value="QPB84944.1"/>
    <property type="molecule type" value="Genomic_DNA"/>
</dbReference>
<reference evidence="7" key="8">
    <citation type="submission" date="2019-09" db="EMBL/GenBank/DDBJ databases">
        <title>Co-occurence of chitin degradation, pigmentation and bioactivity in marine Pseudoalteromonas.</title>
        <authorList>
            <person name="Sonnenschein E.C."/>
            <person name="Bech P.K."/>
        </authorList>
    </citation>
    <scope>NUCLEOTIDE SEQUENCE</scope>
    <source>
        <strain evidence="8">S2599</strain>
        <strain evidence="7 15">S2676</strain>
    </source>
</reference>
<dbReference type="KEGG" id="prr:AT705_11525"/>
<reference evidence="4" key="3">
    <citation type="submission" date="2015-07" db="EMBL/GenBank/DDBJ databases">
        <title>MeaNS - Measles Nucleotide Surveillance Program.</title>
        <authorList>
            <person name="Tran T."/>
            <person name="Druce J."/>
        </authorList>
    </citation>
    <scope>NUCLEOTIDE SEQUENCE</scope>
    <source>
        <strain evidence="4">OCN096</strain>
    </source>
</reference>
<dbReference type="Proteomes" id="UP000033452">
    <property type="component" value="Unassembled WGS sequence"/>
</dbReference>
<evidence type="ECO:0000313" key="12">
    <source>
        <dbReference type="Proteomes" id="UP000292345"/>
    </source>
</evidence>
<sequence length="69" mass="7044">MQGKTPSQHKSEIAVVVIALLTFVVGLVGHLAGASYANSDAFGYIAAPIPLIVGIIALVAYKIAANGDH</sequence>
<dbReference type="EMBL" id="CP013611">
    <property type="protein sequence ID" value="ALU43519.1"/>
    <property type="molecule type" value="Genomic_DNA"/>
</dbReference>
<feature type="transmembrane region" description="Helical" evidence="1">
    <location>
        <begin position="41"/>
        <end position="61"/>
    </location>
</feature>
<evidence type="ECO:0000313" key="11">
    <source>
        <dbReference type="Proteomes" id="UP000069015"/>
    </source>
</evidence>
<dbReference type="Proteomes" id="UP000306719">
    <property type="component" value="Unassembled WGS sequence"/>
</dbReference>
<dbReference type="OrthoDB" id="6315664at2"/>
<reference evidence="14" key="7">
    <citation type="submission" date="2019-06" db="EMBL/GenBank/DDBJ databases">
        <title>Co-occurence of chitin degradation, pigmentation and bioactivity in marine Pseudoalteromonas.</title>
        <authorList>
            <person name="Sonnenschein E.C."/>
            <person name="Bech P.K."/>
        </authorList>
    </citation>
    <scope>NUCLEOTIDE SEQUENCE [LARGE SCALE GENOMIC DNA]</scope>
    <source>
        <strain evidence="14">S2599</strain>
    </source>
</reference>
<evidence type="ECO:0000313" key="9">
    <source>
        <dbReference type="Proteomes" id="UP000033452"/>
    </source>
</evidence>
<reference evidence="14 15" key="6">
    <citation type="submission" date="2018-01" db="EMBL/GenBank/DDBJ databases">
        <authorList>
            <person name="Paulsen S."/>
            <person name="Gram L.K."/>
        </authorList>
    </citation>
    <scope>NUCLEOTIDE SEQUENCE [LARGE SCALE GENOMIC DNA]</scope>
    <source>
        <strain evidence="8 14">S2599</strain>
        <strain evidence="7 15">S2676</strain>
    </source>
</reference>
<dbReference type="RefSeq" id="WP_010384994.1">
    <property type="nucleotide sequence ID" value="NZ_AHCD03000036.1"/>
</dbReference>
<keyword evidence="1" id="KW-1133">Transmembrane helix</keyword>
<dbReference type="Proteomes" id="UP000305729">
    <property type="component" value="Chromosome 1"/>
</dbReference>
<proteinExistence type="predicted"/>
<dbReference type="GeneID" id="61359213"/>
<reference evidence="2 11" key="4">
    <citation type="submission" date="2015-12" db="EMBL/GenBank/DDBJ databases">
        <title>Complete genome sequence of Pseudoalteromonas rubra SCSIO 6842, harboring a conjugative plasmid.</title>
        <authorList>
            <person name="Li B."/>
            <person name="Wang X."/>
        </authorList>
    </citation>
    <scope>NUCLEOTIDE SEQUENCE [LARGE SCALE GENOMIC DNA]</scope>
    <source>
        <strain evidence="2 11">SCSIO 6842</strain>
    </source>
</reference>